<reference evidence="1" key="1">
    <citation type="submission" date="2021-01" db="EMBL/GenBank/DDBJ databases">
        <authorList>
            <person name="Kaushik A."/>
        </authorList>
    </citation>
    <scope>NUCLEOTIDE SEQUENCE</scope>
    <source>
        <strain evidence="1">AG1-1C</strain>
    </source>
</reference>
<dbReference type="SUPFAM" id="SSF54897">
    <property type="entry name" value="Protease propeptides/inhibitors"/>
    <property type="match status" value="1"/>
</dbReference>
<accession>A0A8H2WIK5</accession>
<dbReference type="InterPro" id="IPR037045">
    <property type="entry name" value="S8pro/Inhibitor_I9_sf"/>
</dbReference>
<comment type="caution">
    <text evidence="1">The sequence shown here is derived from an EMBL/GenBank/DDBJ whole genome shotgun (WGS) entry which is preliminary data.</text>
</comment>
<dbReference type="Proteomes" id="UP000663846">
    <property type="component" value="Unassembled WGS sequence"/>
</dbReference>
<evidence type="ECO:0008006" key="3">
    <source>
        <dbReference type="Google" id="ProtNLM"/>
    </source>
</evidence>
<evidence type="ECO:0000313" key="2">
    <source>
        <dbReference type="Proteomes" id="UP000663846"/>
    </source>
</evidence>
<dbReference type="AlphaFoldDB" id="A0A8H2WIK5"/>
<organism evidence="1 2">
    <name type="scientific">Rhizoctonia solani</name>
    <dbReference type="NCBI Taxonomy" id="456999"/>
    <lineage>
        <taxon>Eukaryota</taxon>
        <taxon>Fungi</taxon>
        <taxon>Dikarya</taxon>
        <taxon>Basidiomycota</taxon>
        <taxon>Agaricomycotina</taxon>
        <taxon>Agaricomycetes</taxon>
        <taxon>Cantharellales</taxon>
        <taxon>Ceratobasidiaceae</taxon>
        <taxon>Rhizoctonia</taxon>
    </lineage>
</organism>
<evidence type="ECO:0000313" key="1">
    <source>
        <dbReference type="EMBL" id="CAE6383848.1"/>
    </source>
</evidence>
<gene>
    <name evidence="1" type="ORF">RDB_LOCUS37207</name>
</gene>
<sequence length="80" mass="8923">MTNVCIVWFKEGTTKDQIADYLNGALENGATLKHTYEALGGLALEMEGACSASFLKDDIVSHIEPDQPMSTFAKFRRDFY</sequence>
<name>A0A8H2WIK5_9AGAM</name>
<dbReference type="Gene3D" id="3.30.70.80">
    <property type="entry name" value="Peptidase S8 propeptide/proteinase inhibitor I9"/>
    <property type="match status" value="1"/>
</dbReference>
<protein>
    <recommendedName>
        <fullName evidence="3">Inhibitor I9 domain-containing protein</fullName>
    </recommendedName>
</protein>
<proteinExistence type="predicted"/>
<dbReference type="EMBL" id="CAJMWS010000234">
    <property type="protein sequence ID" value="CAE6383848.1"/>
    <property type="molecule type" value="Genomic_DNA"/>
</dbReference>